<dbReference type="InterPro" id="IPR020904">
    <property type="entry name" value="Sc_DH/Rdtase_CS"/>
</dbReference>
<reference evidence="3" key="1">
    <citation type="submission" date="2018-05" db="EMBL/GenBank/DDBJ databases">
        <authorList>
            <person name="Lanie J.A."/>
            <person name="Ng W.-L."/>
            <person name="Kazmierczak K.M."/>
            <person name="Andrzejewski T.M."/>
            <person name="Davidsen T.M."/>
            <person name="Wayne K.J."/>
            <person name="Tettelin H."/>
            <person name="Glass J.I."/>
            <person name="Rusch D."/>
            <person name="Podicherti R."/>
            <person name="Tsui H.-C.T."/>
            <person name="Winkler M.E."/>
        </authorList>
    </citation>
    <scope>NUCLEOTIDE SEQUENCE</scope>
</reference>
<comment type="similarity">
    <text evidence="1">Belongs to the short-chain dehydrogenases/reductases (SDR) family.</text>
</comment>
<proteinExistence type="inferred from homology"/>
<protein>
    <recommendedName>
        <fullName evidence="4">Short-chain dehydrogenase</fullName>
    </recommendedName>
</protein>
<evidence type="ECO:0000256" key="1">
    <source>
        <dbReference type="ARBA" id="ARBA00006484"/>
    </source>
</evidence>
<name>A0A381NYG1_9ZZZZ</name>
<dbReference type="PRINTS" id="PR00081">
    <property type="entry name" value="GDHRDH"/>
</dbReference>
<dbReference type="PANTHER" id="PTHR44196:SF1">
    <property type="entry name" value="DEHYDROGENASE_REDUCTASE SDR FAMILY MEMBER 7B"/>
    <property type="match status" value="1"/>
</dbReference>
<evidence type="ECO:0000256" key="2">
    <source>
        <dbReference type="ARBA" id="ARBA00023002"/>
    </source>
</evidence>
<organism evidence="3">
    <name type="scientific">marine metagenome</name>
    <dbReference type="NCBI Taxonomy" id="408172"/>
    <lineage>
        <taxon>unclassified sequences</taxon>
        <taxon>metagenomes</taxon>
        <taxon>ecological metagenomes</taxon>
    </lineage>
</organism>
<evidence type="ECO:0000313" key="3">
    <source>
        <dbReference type="EMBL" id="SUZ59239.1"/>
    </source>
</evidence>
<dbReference type="EMBL" id="UINC01000666">
    <property type="protein sequence ID" value="SUZ59239.1"/>
    <property type="molecule type" value="Genomic_DNA"/>
</dbReference>
<dbReference type="GO" id="GO:0016020">
    <property type="term" value="C:membrane"/>
    <property type="evidence" value="ECO:0007669"/>
    <property type="project" value="TreeGrafter"/>
</dbReference>
<dbReference type="Gene3D" id="3.40.50.720">
    <property type="entry name" value="NAD(P)-binding Rossmann-like Domain"/>
    <property type="match status" value="1"/>
</dbReference>
<dbReference type="PROSITE" id="PS00061">
    <property type="entry name" value="ADH_SHORT"/>
    <property type="match status" value="1"/>
</dbReference>
<dbReference type="GO" id="GO:0016491">
    <property type="term" value="F:oxidoreductase activity"/>
    <property type="evidence" value="ECO:0007669"/>
    <property type="project" value="UniProtKB-KW"/>
</dbReference>
<dbReference type="InterPro" id="IPR036291">
    <property type="entry name" value="NAD(P)-bd_dom_sf"/>
</dbReference>
<keyword evidence="2" id="KW-0560">Oxidoreductase</keyword>
<dbReference type="InterPro" id="IPR002347">
    <property type="entry name" value="SDR_fam"/>
</dbReference>
<gene>
    <name evidence="3" type="ORF">METZ01_LOCUS12093</name>
</gene>
<dbReference type="PRINTS" id="PR00080">
    <property type="entry name" value="SDRFAMILY"/>
</dbReference>
<sequence length="257" mass="27721">MLSSTVSGGTTAKEPQEMFEVIDPHGRVMMVSGANRGIGAALARRFHADGWAVSLGARNLDQLRESVQEWVDENVSCHHYDAFEPATGTEWVESTVDSRGRVDGLTNNAGIGHMEDLSDLSEELLDEMWAVNVKGPLRLIQETLPQLAVSGEGRIVNVVSLSGKRVKGTFAPGYAMSKHAMLALHHAVRHASFEHGIRVTAICPGYVETDMTSSFGVDPEIMIKAADLAETVATIVRLPNTATVAEILMTCEPEVLG</sequence>
<dbReference type="Pfam" id="PF00106">
    <property type="entry name" value="adh_short"/>
    <property type="match status" value="1"/>
</dbReference>
<accession>A0A381NYG1</accession>
<dbReference type="SUPFAM" id="SSF51735">
    <property type="entry name" value="NAD(P)-binding Rossmann-fold domains"/>
    <property type="match status" value="1"/>
</dbReference>
<evidence type="ECO:0008006" key="4">
    <source>
        <dbReference type="Google" id="ProtNLM"/>
    </source>
</evidence>
<dbReference type="AlphaFoldDB" id="A0A381NYG1"/>
<dbReference type="PANTHER" id="PTHR44196">
    <property type="entry name" value="DEHYDROGENASE/REDUCTASE SDR FAMILY MEMBER 7B"/>
    <property type="match status" value="1"/>
</dbReference>